<evidence type="ECO:0000313" key="1">
    <source>
        <dbReference type="EMBL" id="AAC16246.1"/>
    </source>
</evidence>
<reference evidence="1" key="1">
    <citation type="submission" date="1998-05" db="EMBL/GenBank/DDBJ databases">
        <title>Molecular genetics of catecholamine metabolism in the malaria vector Anopheles gambiae: analysis of the dopa decarboxylase gene.</title>
        <authorList>
            <person name="Romans P."/>
            <person name="Law A.K.-T."/>
            <person name="Binns K."/>
            <person name="Han Y.-S."/>
            <person name="Cornel A.J."/>
            <person name="Vasiliauskas D."/>
            <person name="Paskewitz S.M."/>
        </authorList>
    </citation>
    <scope>NUCLEOTIDE SEQUENCE</scope>
    <source>
        <strain evidence="1">G3</strain>
    </source>
</reference>
<protein>
    <submittedName>
        <fullName evidence="1">Uncharacterized protein</fullName>
    </submittedName>
</protein>
<dbReference type="EMBL" id="AF063021">
    <property type="protein sequence ID" value="AAC16246.1"/>
    <property type="molecule type" value="Genomic_DNA"/>
</dbReference>
<accession>O61716</accession>
<dbReference type="AlphaFoldDB" id="O61716"/>
<organism evidence="1">
    <name type="scientific">Anopheles gambiae</name>
    <name type="common">African malaria mosquito</name>
    <dbReference type="NCBI Taxonomy" id="7165"/>
    <lineage>
        <taxon>Eukaryota</taxon>
        <taxon>Metazoa</taxon>
        <taxon>Ecdysozoa</taxon>
        <taxon>Arthropoda</taxon>
        <taxon>Hexapoda</taxon>
        <taxon>Insecta</taxon>
        <taxon>Pterygota</taxon>
        <taxon>Neoptera</taxon>
        <taxon>Endopterygota</taxon>
        <taxon>Diptera</taxon>
        <taxon>Nematocera</taxon>
        <taxon>Culicoidea</taxon>
        <taxon>Culicidae</taxon>
        <taxon>Anophelinae</taxon>
        <taxon>Anopheles</taxon>
    </lineage>
</organism>
<proteinExistence type="predicted"/>
<feature type="non-terminal residue" evidence="1">
    <location>
        <position position="1"/>
    </location>
</feature>
<sequence>VDTVAAVVVHHTIPLTTDQHSSVCGALCDCAARVQVEVFSRIFRRLLTKPYLSGSGTLCVCVCVDVSVL</sequence>
<name>O61716_ANOGA</name>